<keyword evidence="2" id="KW-1185">Reference proteome</keyword>
<gene>
    <name evidence="1" type="ORF">B0A49_02735</name>
</gene>
<dbReference type="EMBL" id="NAJN01000212">
    <property type="protein sequence ID" value="TKA76947.1"/>
    <property type="molecule type" value="Genomic_DNA"/>
</dbReference>
<organism evidence="1 2">
    <name type="scientific">Cryomyces minteri</name>
    <dbReference type="NCBI Taxonomy" id="331657"/>
    <lineage>
        <taxon>Eukaryota</taxon>
        <taxon>Fungi</taxon>
        <taxon>Dikarya</taxon>
        <taxon>Ascomycota</taxon>
        <taxon>Pezizomycotina</taxon>
        <taxon>Dothideomycetes</taxon>
        <taxon>Dothideomycetes incertae sedis</taxon>
        <taxon>Cryomyces</taxon>
    </lineage>
</organism>
<reference evidence="1 2" key="1">
    <citation type="submission" date="2017-03" db="EMBL/GenBank/DDBJ databases">
        <title>Genomes of endolithic fungi from Antarctica.</title>
        <authorList>
            <person name="Coleine C."/>
            <person name="Masonjones S."/>
            <person name="Stajich J.E."/>
        </authorList>
    </citation>
    <scope>NUCLEOTIDE SEQUENCE [LARGE SCALE GENOMIC DNA]</scope>
    <source>
        <strain evidence="1 2">CCFEE 5187</strain>
    </source>
</reference>
<evidence type="ECO:0000313" key="2">
    <source>
        <dbReference type="Proteomes" id="UP000308768"/>
    </source>
</evidence>
<protein>
    <submittedName>
        <fullName evidence="1">Uncharacterized protein</fullName>
    </submittedName>
</protein>
<sequence>MPMPALTSVLIDNVDAEDVDVAAAAGGAVSAVEGVDVTKLETEPEAVAENVDNVVGVEDELDVLVDKAGVVAGATEALEWKRLLGEDLARDDLRMWILRQSKAHGEEDVTGTIYELALL</sequence>
<dbReference type="AlphaFoldDB" id="A0A4U0XL04"/>
<dbReference type="Proteomes" id="UP000308768">
    <property type="component" value="Unassembled WGS sequence"/>
</dbReference>
<comment type="caution">
    <text evidence="1">The sequence shown here is derived from an EMBL/GenBank/DDBJ whole genome shotgun (WGS) entry which is preliminary data.</text>
</comment>
<evidence type="ECO:0000313" key="1">
    <source>
        <dbReference type="EMBL" id="TKA76947.1"/>
    </source>
</evidence>
<accession>A0A4U0XL04</accession>
<proteinExistence type="predicted"/>
<name>A0A4U0XL04_9PEZI</name>